<evidence type="ECO:0000313" key="2">
    <source>
        <dbReference type="Proteomes" id="UP000184782"/>
    </source>
</evidence>
<evidence type="ECO:0008006" key="3">
    <source>
        <dbReference type="Google" id="ProtNLM"/>
    </source>
</evidence>
<dbReference type="InterPro" id="IPR021352">
    <property type="entry name" value="DUF2971"/>
</dbReference>
<dbReference type="RefSeq" id="WP_074230767.1">
    <property type="nucleotide sequence ID" value="NZ_FSRQ01000002.1"/>
</dbReference>
<dbReference type="AlphaFoldDB" id="A0A1N6HLW8"/>
<dbReference type="EMBL" id="FSRQ01000002">
    <property type="protein sequence ID" value="SIO20771.1"/>
    <property type="molecule type" value="Genomic_DNA"/>
</dbReference>
<dbReference type="STRING" id="59733.SAMN05421769_2651"/>
<sequence>MQLKLKEKDISLIGKDLVVDLHREIPVNLYKYFSISSYSIDNLIENKIHFSHPFKLNDIMEGSSQLWDLNDFIEQYVSESSRPYLDVLTLVTQHFPEEVYQHRGVLCLTEDFNNNLFWPHYTSELGFCIEFNSTDFLKSLELEKIICFPMDYEILQTINFNDYIFREELSGKVGVNAQLPLTYALAVKDKIWAYEKEWRIILTKEDLGKISHPLHIINQEQYLAELKGLVNRNIPYDRQCINRIILSTLFFSNSRFANKIKVNNCTTEYYFREGNKDLFQFLLELQQNYNDKVFQIDRDIIEGEIVSKINYRIKIIYLSEKYVSIESEKLF</sequence>
<proteinExistence type="predicted"/>
<protein>
    <recommendedName>
        <fullName evidence="3">DUF2971 domain-containing protein</fullName>
    </recommendedName>
</protein>
<name>A0A1N6HLW8_9FLAO</name>
<reference evidence="2" key="1">
    <citation type="submission" date="2016-12" db="EMBL/GenBank/DDBJ databases">
        <authorList>
            <person name="Varghese N."/>
            <person name="Submissions S."/>
        </authorList>
    </citation>
    <scope>NUCLEOTIDE SEQUENCE [LARGE SCALE GENOMIC DNA]</scope>
    <source>
        <strain evidence="2">DSM 16779</strain>
    </source>
</reference>
<keyword evidence="2" id="KW-1185">Reference proteome</keyword>
<evidence type="ECO:0000313" key="1">
    <source>
        <dbReference type="EMBL" id="SIO20771.1"/>
    </source>
</evidence>
<dbReference type="OrthoDB" id="190848at2"/>
<dbReference type="Proteomes" id="UP000184782">
    <property type="component" value="Unassembled WGS sequence"/>
</dbReference>
<gene>
    <name evidence="1" type="ORF">SAMN05421769_2651</name>
</gene>
<accession>A0A1N6HLW8</accession>
<organism evidence="1 2">
    <name type="scientific">Chryseobacterium scophthalmum</name>
    <dbReference type="NCBI Taxonomy" id="59733"/>
    <lineage>
        <taxon>Bacteria</taxon>
        <taxon>Pseudomonadati</taxon>
        <taxon>Bacteroidota</taxon>
        <taxon>Flavobacteriia</taxon>
        <taxon>Flavobacteriales</taxon>
        <taxon>Weeksellaceae</taxon>
        <taxon>Chryseobacterium group</taxon>
        <taxon>Chryseobacterium</taxon>
    </lineage>
</organism>
<dbReference type="Pfam" id="PF11185">
    <property type="entry name" value="DUF2971"/>
    <property type="match status" value="1"/>
</dbReference>